<protein>
    <submittedName>
        <fullName evidence="6">Uncharacterized protein</fullName>
    </submittedName>
</protein>
<accession>A0A9P6D2H0</accession>
<feature type="transmembrane region" description="Helical" evidence="5">
    <location>
        <begin position="75"/>
        <end position="94"/>
    </location>
</feature>
<dbReference type="PANTHER" id="PTHR36460:SF1">
    <property type="entry name" value="UPF0132 DOMAIN PROTEIN (AFU_ORTHOLOGUE AFUA_3G10255)"/>
    <property type="match status" value="1"/>
</dbReference>
<keyword evidence="7" id="KW-1185">Reference proteome</keyword>
<dbReference type="Proteomes" id="UP000807469">
    <property type="component" value="Unassembled WGS sequence"/>
</dbReference>
<dbReference type="OrthoDB" id="5546837at2759"/>
<comment type="subcellular location">
    <subcellularLocation>
        <location evidence="1">Membrane</location>
        <topology evidence="1">Multi-pass membrane protein</topology>
    </subcellularLocation>
</comment>
<evidence type="ECO:0000256" key="2">
    <source>
        <dbReference type="ARBA" id="ARBA00022692"/>
    </source>
</evidence>
<comment type="caution">
    <text evidence="6">The sequence shown here is derived from an EMBL/GenBank/DDBJ whole genome shotgun (WGS) entry which is preliminary data.</text>
</comment>
<dbReference type="GO" id="GO:0016020">
    <property type="term" value="C:membrane"/>
    <property type="evidence" value="ECO:0007669"/>
    <property type="project" value="UniProtKB-SubCell"/>
</dbReference>
<proteinExistence type="predicted"/>
<feature type="transmembrane region" description="Helical" evidence="5">
    <location>
        <begin position="133"/>
        <end position="151"/>
    </location>
</feature>
<keyword evidence="4 5" id="KW-0472">Membrane</keyword>
<evidence type="ECO:0000256" key="1">
    <source>
        <dbReference type="ARBA" id="ARBA00004141"/>
    </source>
</evidence>
<keyword evidence="3 5" id="KW-1133">Transmembrane helix</keyword>
<feature type="transmembrane region" description="Helical" evidence="5">
    <location>
        <begin position="106"/>
        <end position="127"/>
    </location>
</feature>
<gene>
    <name evidence="6" type="ORF">BDN70DRAFT_876398</name>
</gene>
<organism evidence="6 7">
    <name type="scientific">Pholiota conissans</name>
    <dbReference type="NCBI Taxonomy" id="109636"/>
    <lineage>
        <taxon>Eukaryota</taxon>
        <taxon>Fungi</taxon>
        <taxon>Dikarya</taxon>
        <taxon>Basidiomycota</taxon>
        <taxon>Agaricomycotina</taxon>
        <taxon>Agaricomycetes</taxon>
        <taxon>Agaricomycetidae</taxon>
        <taxon>Agaricales</taxon>
        <taxon>Agaricineae</taxon>
        <taxon>Strophariaceae</taxon>
        <taxon>Pholiota</taxon>
    </lineage>
</organism>
<evidence type="ECO:0000256" key="5">
    <source>
        <dbReference type="SAM" id="Phobius"/>
    </source>
</evidence>
<dbReference type="AlphaFoldDB" id="A0A9P6D2H0"/>
<name>A0A9P6D2H0_9AGAR</name>
<dbReference type="PANTHER" id="PTHR36460">
    <property type="entry name" value="UPF0132 DOMAIN PROTEIN (AFU_ORTHOLOGUE AFUA_3G10255)"/>
    <property type="match status" value="1"/>
</dbReference>
<dbReference type="EMBL" id="MU155179">
    <property type="protein sequence ID" value="KAF9481419.1"/>
    <property type="molecule type" value="Genomic_DNA"/>
</dbReference>
<evidence type="ECO:0000256" key="3">
    <source>
        <dbReference type="ARBA" id="ARBA00022989"/>
    </source>
</evidence>
<keyword evidence="2 5" id="KW-0812">Transmembrane</keyword>
<sequence length="178" mass="19943">MSASQFASFAAYKPPPDEADGLTSSRTGIRTSYTEGTYQSGDIPTFSSPKLVSSQVEEDTYSNPWATRYGWRVDVLAFCAYIFGPLSALVLLILETHNDCVRFHAYQSALLTTPLVFFRIMLSLARFSSWTKLLSTLVIFTIQLLAGFLAYRQAAQHQLIYLHIPFIGPIAENWLADE</sequence>
<evidence type="ECO:0000313" key="6">
    <source>
        <dbReference type="EMBL" id="KAF9481419.1"/>
    </source>
</evidence>
<evidence type="ECO:0000313" key="7">
    <source>
        <dbReference type="Proteomes" id="UP000807469"/>
    </source>
</evidence>
<evidence type="ECO:0000256" key="4">
    <source>
        <dbReference type="ARBA" id="ARBA00023136"/>
    </source>
</evidence>
<reference evidence="6" key="1">
    <citation type="submission" date="2020-11" db="EMBL/GenBank/DDBJ databases">
        <authorList>
            <consortium name="DOE Joint Genome Institute"/>
            <person name="Ahrendt S."/>
            <person name="Riley R."/>
            <person name="Andreopoulos W."/>
            <person name="Labutti K."/>
            <person name="Pangilinan J."/>
            <person name="Ruiz-Duenas F.J."/>
            <person name="Barrasa J.M."/>
            <person name="Sanchez-Garcia M."/>
            <person name="Camarero S."/>
            <person name="Miyauchi S."/>
            <person name="Serrano A."/>
            <person name="Linde D."/>
            <person name="Babiker R."/>
            <person name="Drula E."/>
            <person name="Ayuso-Fernandez I."/>
            <person name="Pacheco R."/>
            <person name="Padilla G."/>
            <person name="Ferreira P."/>
            <person name="Barriuso J."/>
            <person name="Kellner H."/>
            <person name="Castanera R."/>
            <person name="Alfaro M."/>
            <person name="Ramirez L."/>
            <person name="Pisabarro A.G."/>
            <person name="Kuo A."/>
            <person name="Tritt A."/>
            <person name="Lipzen A."/>
            <person name="He G."/>
            <person name="Yan M."/>
            <person name="Ng V."/>
            <person name="Cullen D."/>
            <person name="Martin F."/>
            <person name="Rosso M.-N."/>
            <person name="Henrissat B."/>
            <person name="Hibbett D."/>
            <person name="Martinez A.T."/>
            <person name="Grigoriev I.V."/>
        </authorList>
    </citation>
    <scope>NUCLEOTIDE SEQUENCE</scope>
    <source>
        <strain evidence="6">CIRM-BRFM 674</strain>
    </source>
</reference>